<sequence length="105" mass="12243">MNGEKDETEPAADAIQNENVSDKTKDGSEKRWKKICRTQCLQMSKDCFGFVPYLLRDKLSDVLKTNLRIYKTSLEMYSQAKEQLVQFFKSIEQRTPNWISGLVKM</sequence>
<protein>
    <submittedName>
        <fullName evidence="3">Uncharacterized protein</fullName>
    </submittedName>
</protein>
<dbReference type="WBParaSite" id="jg22376">
    <property type="protein sequence ID" value="jg22376"/>
    <property type="gene ID" value="jg22376"/>
</dbReference>
<evidence type="ECO:0000256" key="1">
    <source>
        <dbReference type="SAM" id="MobiDB-lite"/>
    </source>
</evidence>
<accession>A0A915DQ76</accession>
<keyword evidence="2" id="KW-1185">Reference proteome</keyword>
<organism evidence="2 3">
    <name type="scientific">Ditylenchus dipsaci</name>
    <dbReference type="NCBI Taxonomy" id="166011"/>
    <lineage>
        <taxon>Eukaryota</taxon>
        <taxon>Metazoa</taxon>
        <taxon>Ecdysozoa</taxon>
        <taxon>Nematoda</taxon>
        <taxon>Chromadorea</taxon>
        <taxon>Rhabditida</taxon>
        <taxon>Tylenchina</taxon>
        <taxon>Tylenchomorpha</taxon>
        <taxon>Sphaerularioidea</taxon>
        <taxon>Anguinidae</taxon>
        <taxon>Anguininae</taxon>
        <taxon>Ditylenchus</taxon>
    </lineage>
</organism>
<evidence type="ECO:0000313" key="3">
    <source>
        <dbReference type="WBParaSite" id="jg22376"/>
    </source>
</evidence>
<reference evidence="3" key="1">
    <citation type="submission" date="2022-11" db="UniProtKB">
        <authorList>
            <consortium name="WormBaseParasite"/>
        </authorList>
    </citation>
    <scope>IDENTIFICATION</scope>
</reference>
<proteinExistence type="predicted"/>
<dbReference type="AlphaFoldDB" id="A0A915DQ76"/>
<name>A0A915DQ76_9BILA</name>
<feature type="region of interest" description="Disordered" evidence="1">
    <location>
        <begin position="1"/>
        <end position="27"/>
    </location>
</feature>
<evidence type="ECO:0000313" key="2">
    <source>
        <dbReference type="Proteomes" id="UP000887574"/>
    </source>
</evidence>
<dbReference type="Proteomes" id="UP000887574">
    <property type="component" value="Unplaced"/>
</dbReference>
<feature type="compositionally biased region" description="Acidic residues" evidence="1">
    <location>
        <begin position="1"/>
        <end position="10"/>
    </location>
</feature>